<feature type="compositionally biased region" description="Polar residues" evidence="1">
    <location>
        <begin position="1"/>
        <end position="10"/>
    </location>
</feature>
<accession>A0A061E7Z0</accession>
<dbReference type="Proteomes" id="UP000026915">
    <property type="component" value="Chromosome 2"/>
</dbReference>
<dbReference type="InParanoid" id="A0A061E7Z0"/>
<evidence type="ECO:0000313" key="2">
    <source>
        <dbReference type="EMBL" id="EOX98388.1"/>
    </source>
</evidence>
<dbReference type="Gramene" id="EOX98388">
    <property type="protein sequence ID" value="EOX98388"/>
    <property type="gene ID" value="TCM_007161"/>
</dbReference>
<dbReference type="EMBL" id="CM001880">
    <property type="protein sequence ID" value="EOX98388.1"/>
    <property type="molecule type" value="Genomic_DNA"/>
</dbReference>
<gene>
    <name evidence="2" type="ORF">TCM_007161</name>
</gene>
<evidence type="ECO:0000313" key="3">
    <source>
        <dbReference type="Proteomes" id="UP000026915"/>
    </source>
</evidence>
<dbReference type="HOGENOM" id="CLU_2547149_0_0_1"/>
<proteinExistence type="predicted"/>
<dbReference type="AlphaFoldDB" id="A0A061E7Z0"/>
<organism evidence="2 3">
    <name type="scientific">Theobroma cacao</name>
    <name type="common">Cacao</name>
    <name type="synonym">Cocoa</name>
    <dbReference type="NCBI Taxonomy" id="3641"/>
    <lineage>
        <taxon>Eukaryota</taxon>
        <taxon>Viridiplantae</taxon>
        <taxon>Streptophyta</taxon>
        <taxon>Embryophyta</taxon>
        <taxon>Tracheophyta</taxon>
        <taxon>Spermatophyta</taxon>
        <taxon>Magnoliopsida</taxon>
        <taxon>eudicotyledons</taxon>
        <taxon>Gunneridae</taxon>
        <taxon>Pentapetalae</taxon>
        <taxon>rosids</taxon>
        <taxon>malvids</taxon>
        <taxon>Malvales</taxon>
        <taxon>Malvaceae</taxon>
        <taxon>Byttnerioideae</taxon>
        <taxon>Theobroma</taxon>
    </lineage>
</organism>
<keyword evidence="3" id="KW-1185">Reference proteome</keyword>
<feature type="region of interest" description="Disordered" evidence="1">
    <location>
        <begin position="1"/>
        <end position="33"/>
    </location>
</feature>
<sequence>MDPFVGTSNEAKGGTCTGTKPSDQRGVEKRSMRRSKCRDDLDCRVSSQNSCVVNLIYHVSPFPIHIAASPTCGQLYFCFHYFI</sequence>
<evidence type="ECO:0000256" key="1">
    <source>
        <dbReference type="SAM" id="MobiDB-lite"/>
    </source>
</evidence>
<reference evidence="2 3" key="1">
    <citation type="journal article" date="2013" name="Genome Biol.">
        <title>The genome sequence of the most widely cultivated cacao type and its use to identify candidate genes regulating pod color.</title>
        <authorList>
            <person name="Motamayor J.C."/>
            <person name="Mockaitis K."/>
            <person name="Schmutz J."/>
            <person name="Haiminen N."/>
            <person name="Iii D.L."/>
            <person name="Cornejo O."/>
            <person name="Findley S.D."/>
            <person name="Zheng P."/>
            <person name="Utro F."/>
            <person name="Royaert S."/>
            <person name="Saski C."/>
            <person name="Jenkins J."/>
            <person name="Podicheti R."/>
            <person name="Zhao M."/>
            <person name="Scheffler B.E."/>
            <person name="Stack J.C."/>
            <person name="Feltus F.A."/>
            <person name="Mustiga G.M."/>
            <person name="Amores F."/>
            <person name="Phillips W."/>
            <person name="Marelli J.P."/>
            <person name="May G.D."/>
            <person name="Shapiro H."/>
            <person name="Ma J."/>
            <person name="Bustamante C.D."/>
            <person name="Schnell R.J."/>
            <person name="Main D."/>
            <person name="Gilbert D."/>
            <person name="Parida L."/>
            <person name="Kuhn D.N."/>
        </authorList>
    </citation>
    <scope>NUCLEOTIDE SEQUENCE [LARGE SCALE GENOMIC DNA]</scope>
    <source>
        <strain evidence="3">cv. Matina 1-6</strain>
    </source>
</reference>
<name>A0A061E7Z0_THECC</name>
<protein>
    <submittedName>
        <fullName evidence="2">Uncharacterized protein</fullName>
    </submittedName>
</protein>